<comment type="subcellular location">
    <subcellularLocation>
        <location evidence="1">Membrane</location>
        <topology evidence="1">Multi-pass membrane protein</topology>
    </subcellularLocation>
</comment>
<dbReference type="InterPro" id="IPR023408">
    <property type="entry name" value="MscS_beta-dom_sf"/>
</dbReference>
<dbReference type="GO" id="GO:0050982">
    <property type="term" value="P:detection of mechanical stimulus"/>
    <property type="evidence" value="ECO:0007669"/>
    <property type="project" value="TreeGrafter"/>
</dbReference>
<evidence type="ECO:0000256" key="2">
    <source>
        <dbReference type="ARBA" id="ARBA00008017"/>
    </source>
</evidence>
<evidence type="ECO:0000256" key="7">
    <source>
        <dbReference type="ARBA" id="ARBA00023303"/>
    </source>
</evidence>
<evidence type="ECO:0000256" key="6">
    <source>
        <dbReference type="ARBA" id="ARBA00023136"/>
    </source>
</evidence>
<organism evidence="10">
    <name type="scientific">Opuntia streptacantha</name>
    <name type="common">Prickly pear cactus</name>
    <name type="synonym">Opuntia cardona</name>
    <dbReference type="NCBI Taxonomy" id="393608"/>
    <lineage>
        <taxon>Eukaryota</taxon>
        <taxon>Viridiplantae</taxon>
        <taxon>Streptophyta</taxon>
        <taxon>Embryophyta</taxon>
        <taxon>Tracheophyta</taxon>
        <taxon>Spermatophyta</taxon>
        <taxon>Magnoliopsida</taxon>
        <taxon>eudicotyledons</taxon>
        <taxon>Gunneridae</taxon>
        <taxon>Pentapetalae</taxon>
        <taxon>Caryophyllales</taxon>
        <taxon>Cactineae</taxon>
        <taxon>Cactaceae</taxon>
        <taxon>Opuntioideae</taxon>
        <taxon>Opuntia</taxon>
    </lineage>
</organism>
<evidence type="ECO:0000256" key="4">
    <source>
        <dbReference type="ARBA" id="ARBA00022989"/>
    </source>
</evidence>
<dbReference type="PANTHER" id="PTHR31618:SF7">
    <property type="entry name" value="MECHANOSENSITIVE ION CHANNEL PROTEIN"/>
    <property type="match status" value="1"/>
</dbReference>
<dbReference type="AlphaFoldDB" id="A0A7C9F071"/>
<reference evidence="10" key="1">
    <citation type="journal article" date="2013" name="J. Plant Res.">
        <title>Effect of fungi and light on seed germination of three Opuntia species from semiarid lands of central Mexico.</title>
        <authorList>
            <person name="Delgado-Sanchez P."/>
            <person name="Jimenez-Bremont J.F."/>
            <person name="Guerrero-Gonzalez Mde L."/>
            <person name="Flores J."/>
        </authorList>
    </citation>
    <scope>NUCLEOTIDE SEQUENCE</scope>
    <source>
        <tissue evidence="10">Cladode</tissue>
    </source>
</reference>
<dbReference type="GO" id="GO:0006820">
    <property type="term" value="P:monoatomic anion transport"/>
    <property type="evidence" value="ECO:0007669"/>
    <property type="project" value="TreeGrafter"/>
</dbReference>
<dbReference type="SUPFAM" id="SSF50182">
    <property type="entry name" value="Sm-like ribonucleoproteins"/>
    <property type="match status" value="1"/>
</dbReference>
<dbReference type="InterPro" id="IPR010920">
    <property type="entry name" value="LSM_dom_sf"/>
</dbReference>
<sequence>MELVDYLDAIINGVIIGATFILWLLLTKLASTKVLVVIASPVLAASFIFGDTCKNLFQSIIFVYVLHPFDVGDLCDIQEDHKMEVKSIGVWKTTFSKIGEAGNQVEVIYPNSELANKKVINYKTKLNLHGALKRSAIETSAQSMGNNDSIQPTF</sequence>
<keyword evidence="5" id="KW-0406">Ion transport</keyword>
<evidence type="ECO:0000256" key="5">
    <source>
        <dbReference type="ARBA" id="ARBA00023065"/>
    </source>
</evidence>
<dbReference type="GO" id="GO:0008381">
    <property type="term" value="F:mechanosensitive monoatomic ion channel activity"/>
    <property type="evidence" value="ECO:0007669"/>
    <property type="project" value="TreeGrafter"/>
</dbReference>
<name>A0A7C9F071_OPUST</name>
<evidence type="ECO:0000259" key="9">
    <source>
        <dbReference type="Pfam" id="PF00924"/>
    </source>
</evidence>
<accession>A0A7C9F071</accession>
<dbReference type="InterPro" id="IPR016688">
    <property type="entry name" value="MscS-like_plants/fungi"/>
</dbReference>
<proteinExistence type="inferred from homology"/>
<dbReference type="InterPro" id="IPR006685">
    <property type="entry name" value="MscS_channel_2nd"/>
</dbReference>
<evidence type="ECO:0000256" key="1">
    <source>
        <dbReference type="ARBA" id="ARBA00004141"/>
    </source>
</evidence>
<keyword evidence="5" id="KW-0813">Transport</keyword>
<feature type="domain" description="Mechanosensitive ion channel MscS" evidence="9">
    <location>
        <begin position="52"/>
        <end position="123"/>
    </location>
</feature>
<dbReference type="Gene3D" id="2.30.30.60">
    <property type="match status" value="1"/>
</dbReference>
<protein>
    <recommendedName>
        <fullName evidence="9">Mechanosensitive ion channel MscS domain-containing protein</fullName>
    </recommendedName>
</protein>
<evidence type="ECO:0000256" key="8">
    <source>
        <dbReference type="SAM" id="Phobius"/>
    </source>
</evidence>
<dbReference type="Pfam" id="PF00924">
    <property type="entry name" value="MS_channel_2nd"/>
    <property type="match status" value="1"/>
</dbReference>
<keyword evidence="6 8" id="KW-0472">Membrane</keyword>
<keyword evidence="7" id="KW-0407">Ion channel</keyword>
<keyword evidence="3 8" id="KW-0812">Transmembrane</keyword>
<dbReference type="GO" id="GO:0005886">
    <property type="term" value="C:plasma membrane"/>
    <property type="evidence" value="ECO:0007669"/>
    <property type="project" value="TreeGrafter"/>
</dbReference>
<feature type="transmembrane region" description="Helical" evidence="8">
    <location>
        <begin position="6"/>
        <end position="26"/>
    </location>
</feature>
<evidence type="ECO:0000256" key="3">
    <source>
        <dbReference type="ARBA" id="ARBA00022692"/>
    </source>
</evidence>
<keyword evidence="4 8" id="KW-1133">Transmembrane helix</keyword>
<feature type="transmembrane region" description="Helical" evidence="8">
    <location>
        <begin position="33"/>
        <end position="50"/>
    </location>
</feature>
<dbReference type="EMBL" id="GISG01267316">
    <property type="protein sequence ID" value="MBA4675467.1"/>
    <property type="molecule type" value="Transcribed_RNA"/>
</dbReference>
<dbReference type="PANTHER" id="PTHR31618">
    <property type="entry name" value="MECHANOSENSITIVE ION CHANNEL PROTEIN 5"/>
    <property type="match status" value="1"/>
</dbReference>
<reference evidence="10" key="2">
    <citation type="submission" date="2020-07" db="EMBL/GenBank/DDBJ databases">
        <authorList>
            <person name="Vera ALvarez R."/>
            <person name="Arias-Moreno D.M."/>
            <person name="Jimenez-Jacinto V."/>
            <person name="Jimenez-Bremont J.F."/>
            <person name="Swaminathan K."/>
            <person name="Moose S.P."/>
            <person name="Guerrero-Gonzalez M.L."/>
            <person name="Marino-Ramirez L."/>
            <person name="Landsman D."/>
            <person name="Rodriguez-Kessler M."/>
            <person name="Delgado-Sanchez P."/>
        </authorList>
    </citation>
    <scope>NUCLEOTIDE SEQUENCE</scope>
    <source>
        <tissue evidence="10">Cladode</tissue>
    </source>
</reference>
<evidence type="ECO:0000313" key="10">
    <source>
        <dbReference type="EMBL" id="MBA4675467.1"/>
    </source>
</evidence>
<comment type="similarity">
    <text evidence="2">Belongs to the MscS (TC 1.A.23) family.</text>
</comment>